<organism evidence="1 2">
    <name type="scientific">Aphis glycines</name>
    <name type="common">Soybean aphid</name>
    <dbReference type="NCBI Taxonomy" id="307491"/>
    <lineage>
        <taxon>Eukaryota</taxon>
        <taxon>Metazoa</taxon>
        <taxon>Ecdysozoa</taxon>
        <taxon>Arthropoda</taxon>
        <taxon>Hexapoda</taxon>
        <taxon>Insecta</taxon>
        <taxon>Pterygota</taxon>
        <taxon>Neoptera</taxon>
        <taxon>Paraneoptera</taxon>
        <taxon>Hemiptera</taxon>
        <taxon>Sternorrhyncha</taxon>
        <taxon>Aphidomorpha</taxon>
        <taxon>Aphidoidea</taxon>
        <taxon>Aphididae</taxon>
        <taxon>Aphidini</taxon>
        <taxon>Aphis</taxon>
        <taxon>Aphis</taxon>
    </lineage>
</organism>
<dbReference type="EMBL" id="VYZN01000036">
    <property type="protein sequence ID" value="KAE9533278.1"/>
    <property type="molecule type" value="Genomic_DNA"/>
</dbReference>
<evidence type="ECO:0000313" key="2">
    <source>
        <dbReference type="Proteomes" id="UP000475862"/>
    </source>
</evidence>
<accession>A0A6G0TI10</accession>
<dbReference type="Proteomes" id="UP000475862">
    <property type="component" value="Unassembled WGS sequence"/>
</dbReference>
<keyword evidence="2" id="KW-1185">Reference proteome</keyword>
<reference evidence="1 2" key="1">
    <citation type="submission" date="2019-08" db="EMBL/GenBank/DDBJ databases">
        <title>The genome of the soybean aphid Biotype 1, its phylome, world population structure and adaptation to the North American continent.</title>
        <authorList>
            <person name="Giordano R."/>
            <person name="Donthu R.K."/>
            <person name="Hernandez A.G."/>
            <person name="Wright C.L."/>
            <person name="Zimin A.V."/>
        </authorList>
    </citation>
    <scope>NUCLEOTIDE SEQUENCE [LARGE SCALE GENOMIC DNA]</scope>
    <source>
        <tissue evidence="1">Whole aphids</tissue>
    </source>
</reference>
<gene>
    <name evidence="1" type="ORF">AGLY_009319</name>
</gene>
<proteinExistence type="predicted"/>
<protein>
    <submittedName>
        <fullName evidence="1">Uncharacterized protein</fullName>
    </submittedName>
</protein>
<name>A0A6G0TI10_APHGL</name>
<dbReference type="AlphaFoldDB" id="A0A6G0TI10"/>
<evidence type="ECO:0000313" key="1">
    <source>
        <dbReference type="EMBL" id="KAE9533278.1"/>
    </source>
</evidence>
<comment type="caution">
    <text evidence="1">The sequence shown here is derived from an EMBL/GenBank/DDBJ whole genome shotgun (WGS) entry which is preliminary data.</text>
</comment>
<sequence length="329" mass="37387">MLHLEERFDRFDFGLVRVIGQRASFCCQSTSSHPFCVLLLLYVYGEDTYAIAFNTHLGHAIGTGHFQLNAELVLRNIHIGCHLASLQTDTVHGKCADFSVFRRFVHPQMQISACEPIPFKRFQCKLFGPIQGITNNSGAWIKLLTLPCGWNPSSGCKHQSFLFGTIDFTTQQTPFCLFVYLVYAYRIQPGIQIVERIEFKPKSYSLTPCSIIDSDESNQLCIKNKLFNESGLLAKDVSREPFNISSDVTLPFISGLLYPFFQVPFCCGMSKKTFRYSTQNSYGTHRHGRTDRRRMMFQWSAYERRRRHVKASGGAGWAVAVDSERVGVG</sequence>